<evidence type="ECO:0000313" key="2">
    <source>
        <dbReference type="Proteomes" id="UP000830115"/>
    </source>
</evidence>
<evidence type="ECO:0000313" key="1">
    <source>
        <dbReference type="EMBL" id="UQA97047.1"/>
    </source>
</evidence>
<evidence type="ECO:0008006" key="3">
    <source>
        <dbReference type="Google" id="ProtNLM"/>
    </source>
</evidence>
<proteinExistence type="predicted"/>
<sequence>MTELEEADDLEGPDWTDNHRLNTWLAERRAAFPAWGRETSGGTAEWDFSPESLDRLEDLVRGVFRTYEEISAAQDEPFLVGAAWYFGEVQVRQCGAVWRWCPQPSEEPDNPYDVPMVQGPERVPDEDEDEYDDCWEDDDHLHVCNPMSTLCGLYLRAPNEEERLRDALKAYTWPAHAARRVNSVWSSSRPGLQTESAIAILA</sequence>
<protein>
    <recommendedName>
        <fullName evidence="3">SUKH-4 immunity protein of toxin-antitoxin system</fullName>
    </recommendedName>
</protein>
<dbReference type="Proteomes" id="UP000830115">
    <property type="component" value="Chromosome"/>
</dbReference>
<reference evidence="1" key="1">
    <citation type="submission" date="2021-10" db="EMBL/GenBank/DDBJ databases">
        <title>Streptomyces nigrumlapis sp.nov.,an antimicrobial producing actinobacterium isolated from Black Gobi rocks.</title>
        <authorList>
            <person name="Wen Y."/>
            <person name="Zhang W."/>
            <person name="Liu X.G."/>
        </authorList>
    </citation>
    <scope>NUCLEOTIDE SEQUENCE</scope>
    <source>
        <strain evidence="1">ST13-2-2</strain>
    </source>
</reference>
<keyword evidence="2" id="KW-1185">Reference proteome</keyword>
<gene>
    <name evidence="1" type="ORF">K9S39_38875</name>
</gene>
<dbReference type="EMBL" id="CP086322">
    <property type="protein sequence ID" value="UQA97047.1"/>
    <property type="molecule type" value="Genomic_DNA"/>
</dbReference>
<name>A0ABY4MH65_9ACTN</name>
<dbReference type="RefSeq" id="WP_248867965.1">
    <property type="nucleotide sequence ID" value="NZ_CP086322.1"/>
</dbReference>
<accession>A0ABY4MH65</accession>
<organism evidence="1 2">
    <name type="scientific">Streptomyces halobius</name>
    <dbReference type="NCBI Taxonomy" id="2879846"/>
    <lineage>
        <taxon>Bacteria</taxon>
        <taxon>Bacillati</taxon>
        <taxon>Actinomycetota</taxon>
        <taxon>Actinomycetes</taxon>
        <taxon>Kitasatosporales</taxon>
        <taxon>Streptomycetaceae</taxon>
        <taxon>Streptomyces</taxon>
    </lineage>
</organism>